<dbReference type="Pfam" id="PF12894">
    <property type="entry name" value="ANAPC4_WD40"/>
    <property type="match status" value="1"/>
</dbReference>
<dbReference type="InterPro" id="IPR036322">
    <property type="entry name" value="WD40_repeat_dom_sf"/>
</dbReference>
<dbReference type="PANTHER" id="PTHR19879">
    <property type="entry name" value="TRANSCRIPTION INITIATION FACTOR TFIID"/>
    <property type="match status" value="1"/>
</dbReference>
<reference evidence="4 5" key="1">
    <citation type="submission" date="2015-06" db="EMBL/GenBank/DDBJ databases">
        <title>Improved classification and identification of acetic acid bacteria using matrix-assisted laser desorption/ionization time-of-flight mass spectrometry; Gluconobacter nephelii and Gluconobacter uchimurae are later heterotypic synonyms of Gluconobacter japonicus and Gluconobacter oxydans, respectively.</title>
        <authorList>
            <person name="Li L."/>
            <person name="Cleenwerck I."/>
            <person name="De Vuyst L."/>
            <person name="Vandamme P."/>
        </authorList>
    </citation>
    <scope>NUCLEOTIDE SEQUENCE [LARGE SCALE GENOMIC DNA]</scope>
    <source>
        <strain evidence="3 5">LMG 1604</strain>
        <strain evidence="2 4">LMG 1699</strain>
    </source>
</reference>
<evidence type="ECO:0000259" key="1">
    <source>
        <dbReference type="Pfam" id="PF12894"/>
    </source>
</evidence>
<dbReference type="EMBL" id="LHZZ01000392">
    <property type="protein sequence ID" value="KXV79070.1"/>
    <property type="molecule type" value="Genomic_DNA"/>
</dbReference>
<evidence type="ECO:0000313" key="5">
    <source>
        <dbReference type="Proteomes" id="UP000075538"/>
    </source>
</evidence>
<proteinExistence type="predicted"/>
<dbReference type="InterPro" id="IPR024977">
    <property type="entry name" value="Apc4-like_WD40_dom"/>
</dbReference>
<sequence length="350" mass="37078">MSIPTELRGLIEKRGASRTVEGHITACAASRDNMRFAFTTAEGDVIVAHRSDLAEPASWATYAVHDGAALALAPDTDPGGFLTGGDDGRLCRLDMHGEIEELGKTRRWVEHVVSHVDAKTAYIASASGKQVELRDGRGETVLKTLEHPSSVTGIVFDTKGKRIAASHYNGASVWYTQPKSESVRSLEWKGSHTGIAIHPAGEALITSMQDNDLHGWRLSDGHNIRMSGYPTKVKSMSFSRTGKWLATSGADVVVLWPFFGGGPMGKPPAELPGMGGALCTRVAYNPEQEILAAGFADGSVIMIEPESQRVLPVCLNGGSAISALSYSSDGCLLGFGTEDGLIGLVDLSAG</sequence>
<dbReference type="SMART" id="SM00320">
    <property type="entry name" value="WD40"/>
    <property type="match status" value="6"/>
</dbReference>
<dbReference type="Pfam" id="PF00400">
    <property type="entry name" value="WD40"/>
    <property type="match status" value="1"/>
</dbReference>
<dbReference type="AlphaFoldDB" id="A0A149UKX4"/>
<evidence type="ECO:0000313" key="4">
    <source>
        <dbReference type="Proteomes" id="UP000075377"/>
    </source>
</evidence>
<dbReference type="Proteomes" id="UP000075538">
    <property type="component" value="Unassembled WGS sequence"/>
</dbReference>
<comment type="caution">
    <text evidence="2">The sequence shown here is derived from an EMBL/GenBank/DDBJ whole genome shotgun (WGS) entry which is preliminary data.</text>
</comment>
<accession>A0A149UKX4</accession>
<evidence type="ECO:0000313" key="2">
    <source>
        <dbReference type="EMBL" id="KXV68607.1"/>
    </source>
</evidence>
<gene>
    <name evidence="2" type="ORF">AD951_10290</name>
    <name evidence="3" type="ORF">AD953_03590</name>
</gene>
<dbReference type="SUPFAM" id="SSF50978">
    <property type="entry name" value="WD40 repeat-like"/>
    <property type="match status" value="1"/>
</dbReference>
<dbReference type="Gene3D" id="2.130.10.10">
    <property type="entry name" value="YVTN repeat-like/Quinoprotein amine dehydrogenase"/>
    <property type="match status" value="2"/>
</dbReference>
<dbReference type="PATRIC" id="fig|178901.14.peg.3238"/>
<organism evidence="2 4">
    <name type="scientific">Acetobacter malorum</name>
    <dbReference type="NCBI Taxonomy" id="178901"/>
    <lineage>
        <taxon>Bacteria</taxon>
        <taxon>Pseudomonadati</taxon>
        <taxon>Pseudomonadota</taxon>
        <taxon>Alphaproteobacteria</taxon>
        <taxon>Acetobacterales</taxon>
        <taxon>Acetobacteraceae</taxon>
        <taxon>Acetobacter</taxon>
    </lineage>
</organism>
<name>A0A149UKX4_9PROT</name>
<dbReference type="InterPro" id="IPR015943">
    <property type="entry name" value="WD40/YVTN_repeat-like_dom_sf"/>
</dbReference>
<protein>
    <recommendedName>
        <fullName evidence="1">Anaphase-promoting complex subunit 4-like WD40 domain-containing protein</fullName>
    </recommendedName>
</protein>
<dbReference type="OrthoDB" id="9814620at2"/>
<dbReference type="PANTHER" id="PTHR19879:SF9">
    <property type="entry name" value="TRANSCRIPTION INITIATION FACTOR TFIID SUBUNIT 5"/>
    <property type="match status" value="1"/>
</dbReference>
<feature type="domain" description="Anaphase-promoting complex subunit 4-like WD40" evidence="1">
    <location>
        <begin position="282"/>
        <end position="349"/>
    </location>
</feature>
<dbReference type="RefSeq" id="WP_061490401.1">
    <property type="nucleotide sequence ID" value="NZ_LHZX01000305.1"/>
</dbReference>
<evidence type="ECO:0000313" key="3">
    <source>
        <dbReference type="EMBL" id="KXV79070.1"/>
    </source>
</evidence>
<dbReference type="EMBL" id="LHZX01000305">
    <property type="protein sequence ID" value="KXV68607.1"/>
    <property type="molecule type" value="Genomic_DNA"/>
</dbReference>
<dbReference type="Proteomes" id="UP000075377">
    <property type="component" value="Unassembled WGS sequence"/>
</dbReference>
<dbReference type="InterPro" id="IPR001680">
    <property type="entry name" value="WD40_rpt"/>
</dbReference>